<dbReference type="SUPFAM" id="SSF54593">
    <property type="entry name" value="Glyoxalase/Bleomycin resistance protein/Dihydroxybiphenyl dioxygenase"/>
    <property type="match status" value="1"/>
</dbReference>
<dbReference type="InterPro" id="IPR029068">
    <property type="entry name" value="Glyas_Bleomycin-R_OHBP_Dase"/>
</dbReference>
<sequence length="292" mass="33701">MLNVFKLGYVEFNVQDLQAMKTYYESIVGFRLTDERNGSAYFSSSTDHHNIILKEGAESGISKFGFQYTAEGDIHDVKNHLQSLEIEAELLHDPAPGVKEALQFKDPDGYTVELYPTMDLAEERGFQKEGIRPNKVGHLSIRVSDAKKQVAFYEKLGFYNTDWIEDFFGFMTCNRDHHVLNFFTSEKKGMHHLALELRNYSHLVETLDFMRLNGVHLEWGPSRHGAGHNIACYHYDPEGNLIELFTDGDVFIKELGIFDPRPWHRDFPQKPKVWSTEECLSLWGVDFEKALV</sequence>
<dbReference type="Gene3D" id="3.10.180.10">
    <property type="entry name" value="2,3-Dihydroxybiphenyl 1,2-Dioxygenase, domain 1"/>
    <property type="match status" value="2"/>
</dbReference>
<protein>
    <submittedName>
        <fullName evidence="2">VOC family protein</fullName>
    </submittedName>
</protein>
<evidence type="ECO:0000313" key="2">
    <source>
        <dbReference type="EMBL" id="MFC4736092.1"/>
    </source>
</evidence>
<gene>
    <name evidence="2" type="ORF">ACFO4L_05775</name>
</gene>
<dbReference type="PANTHER" id="PTHR21366:SF14">
    <property type="entry name" value="GLYOXALASE DOMAIN-CONTAINING PROTEIN 5"/>
    <property type="match status" value="1"/>
</dbReference>
<keyword evidence="3" id="KW-1185">Reference proteome</keyword>
<name>A0ABV9NRS1_9BACI</name>
<organism evidence="2 3">
    <name type="scientific">Bacillus daqingensis</name>
    <dbReference type="NCBI Taxonomy" id="872396"/>
    <lineage>
        <taxon>Bacteria</taxon>
        <taxon>Bacillati</taxon>
        <taxon>Bacillota</taxon>
        <taxon>Bacilli</taxon>
        <taxon>Bacillales</taxon>
        <taxon>Bacillaceae</taxon>
        <taxon>Bacillus</taxon>
    </lineage>
</organism>
<dbReference type="InterPro" id="IPR004360">
    <property type="entry name" value="Glyas_Fos-R_dOase_dom"/>
</dbReference>
<dbReference type="Proteomes" id="UP001595896">
    <property type="component" value="Unassembled WGS sequence"/>
</dbReference>
<evidence type="ECO:0000313" key="3">
    <source>
        <dbReference type="Proteomes" id="UP001595896"/>
    </source>
</evidence>
<dbReference type="RefSeq" id="WP_377908748.1">
    <property type="nucleotide sequence ID" value="NZ_JBHSGK010000004.1"/>
</dbReference>
<reference evidence="3" key="1">
    <citation type="journal article" date="2019" name="Int. J. Syst. Evol. Microbiol.">
        <title>The Global Catalogue of Microorganisms (GCM) 10K type strain sequencing project: providing services to taxonomists for standard genome sequencing and annotation.</title>
        <authorList>
            <consortium name="The Broad Institute Genomics Platform"/>
            <consortium name="The Broad Institute Genome Sequencing Center for Infectious Disease"/>
            <person name="Wu L."/>
            <person name="Ma J."/>
        </authorList>
    </citation>
    <scope>NUCLEOTIDE SEQUENCE [LARGE SCALE GENOMIC DNA]</scope>
    <source>
        <strain evidence="3">JCM 12165</strain>
    </source>
</reference>
<dbReference type="Pfam" id="PF00903">
    <property type="entry name" value="Glyoxalase"/>
    <property type="match status" value="2"/>
</dbReference>
<dbReference type="PROSITE" id="PS51819">
    <property type="entry name" value="VOC"/>
    <property type="match status" value="2"/>
</dbReference>
<proteinExistence type="predicted"/>
<dbReference type="InterPro" id="IPR037523">
    <property type="entry name" value="VOC_core"/>
</dbReference>
<comment type="caution">
    <text evidence="2">The sequence shown here is derived from an EMBL/GenBank/DDBJ whole genome shotgun (WGS) entry which is preliminary data.</text>
</comment>
<evidence type="ECO:0000259" key="1">
    <source>
        <dbReference type="PROSITE" id="PS51819"/>
    </source>
</evidence>
<dbReference type="EMBL" id="JBHSGK010000004">
    <property type="protein sequence ID" value="MFC4736092.1"/>
    <property type="molecule type" value="Genomic_DNA"/>
</dbReference>
<feature type="domain" description="VOC" evidence="1">
    <location>
        <begin position="135"/>
        <end position="247"/>
    </location>
</feature>
<dbReference type="PANTHER" id="PTHR21366">
    <property type="entry name" value="GLYOXALASE FAMILY PROTEIN"/>
    <property type="match status" value="1"/>
</dbReference>
<dbReference type="InterPro" id="IPR050383">
    <property type="entry name" value="GlyoxalaseI/FosfomycinResist"/>
</dbReference>
<accession>A0ABV9NRS1</accession>
<feature type="domain" description="VOC" evidence="1">
    <location>
        <begin position="6"/>
        <end position="117"/>
    </location>
</feature>